<proteinExistence type="predicted"/>
<gene>
    <name evidence="1" type="ORF">UFOVP253_67</name>
</gene>
<reference evidence="1" key="1">
    <citation type="submission" date="2020-04" db="EMBL/GenBank/DDBJ databases">
        <authorList>
            <person name="Chiriac C."/>
            <person name="Salcher M."/>
            <person name="Ghai R."/>
            <person name="Kavagutti S V."/>
        </authorList>
    </citation>
    <scope>NUCLEOTIDE SEQUENCE</scope>
</reference>
<name>A0A6J5LGS6_9CAUD</name>
<organism evidence="1">
    <name type="scientific">uncultured Caudovirales phage</name>
    <dbReference type="NCBI Taxonomy" id="2100421"/>
    <lineage>
        <taxon>Viruses</taxon>
        <taxon>Duplodnaviria</taxon>
        <taxon>Heunggongvirae</taxon>
        <taxon>Uroviricota</taxon>
        <taxon>Caudoviricetes</taxon>
        <taxon>Peduoviridae</taxon>
        <taxon>Maltschvirus</taxon>
        <taxon>Maltschvirus maltsch</taxon>
    </lineage>
</organism>
<protein>
    <submittedName>
        <fullName evidence="1">Uncharacterized protein</fullName>
    </submittedName>
</protein>
<sequence length="51" mass="5733">MATLNVSDKQKERVVAAQKLVQPHFPINLSQADVVEIGISLIEENYKNKPK</sequence>
<dbReference type="EMBL" id="LR796266">
    <property type="protein sequence ID" value="CAB4132742.1"/>
    <property type="molecule type" value="Genomic_DNA"/>
</dbReference>
<accession>A0A6J5LGS6</accession>
<evidence type="ECO:0000313" key="1">
    <source>
        <dbReference type="EMBL" id="CAB4132742.1"/>
    </source>
</evidence>